<evidence type="ECO:0000313" key="2">
    <source>
        <dbReference type="Proteomes" id="UP000712600"/>
    </source>
</evidence>
<name>A0A8S9MX89_BRACR</name>
<gene>
    <name evidence="1" type="ORF">F2Q69_00053080</name>
</gene>
<reference evidence="1" key="1">
    <citation type="submission" date="2019-12" db="EMBL/GenBank/DDBJ databases">
        <title>Genome sequencing and annotation of Brassica cretica.</title>
        <authorList>
            <person name="Studholme D.J."/>
            <person name="Sarris P."/>
        </authorList>
    </citation>
    <scope>NUCLEOTIDE SEQUENCE</scope>
    <source>
        <strain evidence="1">PFS-109/04</strain>
        <tissue evidence="1">Leaf</tissue>
    </source>
</reference>
<evidence type="ECO:0000313" key="1">
    <source>
        <dbReference type="EMBL" id="KAF3488645.1"/>
    </source>
</evidence>
<comment type="caution">
    <text evidence="1">The sequence shown here is derived from an EMBL/GenBank/DDBJ whole genome shotgun (WGS) entry which is preliminary data.</text>
</comment>
<dbReference type="AlphaFoldDB" id="A0A8S9MX89"/>
<proteinExistence type="predicted"/>
<protein>
    <submittedName>
        <fullName evidence="1">Uncharacterized protein</fullName>
    </submittedName>
</protein>
<accession>A0A8S9MX89</accession>
<dbReference type="EMBL" id="QGKX02002183">
    <property type="protein sequence ID" value="KAF3488645.1"/>
    <property type="molecule type" value="Genomic_DNA"/>
</dbReference>
<dbReference type="Proteomes" id="UP000712600">
    <property type="component" value="Unassembled WGS sequence"/>
</dbReference>
<organism evidence="1 2">
    <name type="scientific">Brassica cretica</name>
    <name type="common">Mustard</name>
    <dbReference type="NCBI Taxonomy" id="69181"/>
    <lineage>
        <taxon>Eukaryota</taxon>
        <taxon>Viridiplantae</taxon>
        <taxon>Streptophyta</taxon>
        <taxon>Embryophyta</taxon>
        <taxon>Tracheophyta</taxon>
        <taxon>Spermatophyta</taxon>
        <taxon>Magnoliopsida</taxon>
        <taxon>eudicotyledons</taxon>
        <taxon>Gunneridae</taxon>
        <taxon>Pentapetalae</taxon>
        <taxon>rosids</taxon>
        <taxon>malvids</taxon>
        <taxon>Brassicales</taxon>
        <taxon>Brassicaceae</taxon>
        <taxon>Brassiceae</taxon>
        <taxon>Brassica</taxon>
    </lineage>
</organism>
<sequence length="160" mass="18091">MTDTGDSPATRQLGRVDPRRLYWLPMFEEFCGVQRRLHWLPCLWRFAGHPISHWAIPLSLTPPSFPLSGFSPDVQQLGDVQVRQFSQELLVSSIMISRLSRSGYVTFLPPAHFKQSSHEFVTGDYVVCAACVVWMLELHFVMLGGVELSGALSERWSGVL</sequence>